<dbReference type="PROSITE" id="PS00065">
    <property type="entry name" value="D_2_HYDROXYACID_DH_1"/>
    <property type="match status" value="1"/>
</dbReference>
<dbReference type="Pfam" id="PF00389">
    <property type="entry name" value="2-Hacid_dh"/>
    <property type="match status" value="1"/>
</dbReference>
<dbReference type="SUPFAM" id="SSF51735">
    <property type="entry name" value="NAD(P)-binding Rossmann-fold domains"/>
    <property type="match status" value="1"/>
</dbReference>
<dbReference type="GO" id="GO:0016618">
    <property type="term" value="F:hydroxypyruvate reductase [NAD(P)H] activity"/>
    <property type="evidence" value="ECO:0007669"/>
    <property type="project" value="UniProtKB-ARBA"/>
</dbReference>
<dbReference type="GO" id="GO:0009853">
    <property type="term" value="P:photorespiration"/>
    <property type="evidence" value="ECO:0007669"/>
    <property type="project" value="UniProtKB-ARBA"/>
</dbReference>
<keyword evidence="9" id="KW-1185">Reference proteome</keyword>
<keyword evidence="3" id="KW-0520">NAD</keyword>
<organism evidence="8 9">
    <name type="scientific">Senna tora</name>
    <dbReference type="NCBI Taxonomy" id="362788"/>
    <lineage>
        <taxon>Eukaryota</taxon>
        <taxon>Viridiplantae</taxon>
        <taxon>Streptophyta</taxon>
        <taxon>Embryophyta</taxon>
        <taxon>Tracheophyta</taxon>
        <taxon>Spermatophyta</taxon>
        <taxon>Magnoliopsida</taxon>
        <taxon>eudicotyledons</taxon>
        <taxon>Gunneridae</taxon>
        <taxon>Pentapetalae</taxon>
        <taxon>rosids</taxon>
        <taxon>fabids</taxon>
        <taxon>Fabales</taxon>
        <taxon>Fabaceae</taxon>
        <taxon>Caesalpinioideae</taxon>
        <taxon>Cassia clade</taxon>
        <taxon>Senna</taxon>
    </lineage>
</organism>
<evidence type="ECO:0000256" key="3">
    <source>
        <dbReference type="ARBA" id="ARBA00023027"/>
    </source>
</evidence>
<evidence type="ECO:0000256" key="4">
    <source>
        <dbReference type="ARBA" id="ARBA00066661"/>
    </source>
</evidence>
<feature type="domain" description="D-isomer specific 2-hydroxyacid dehydrogenase NAD-binding" evidence="7">
    <location>
        <begin position="117"/>
        <end position="290"/>
    </location>
</feature>
<dbReference type="SUPFAM" id="SSF52283">
    <property type="entry name" value="Formate/glycerate dehydrogenase catalytic domain-like"/>
    <property type="match status" value="1"/>
</dbReference>
<protein>
    <recommendedName>
        <fullName evidence="4">glyoxylate reductase (NADP(+))</fullName>
        <ecNumber evidence="4">1.1.1.79</ecNumber>
    </recommendedName>
</protein>
<dbReference type="InterPro" id="IPR050223">
    <property type="entry name" value="D-isomer_2-hydroxyacid_DH"/>
</dbReference>
<sequence length="324" mass="35180">MAQNLPYVLVLGPPLTYSEFQPRYSSSYNFLNLSSSPLPLLQFLAAHRVHPSSIRAILCNPLQRVTADVLRSLPSLGVVITTSVGTDHIDLSECRRRGIRVATAGGLSTEDVADLAVGLLIDVLRRISASDRCVRKLIRFEFLNLPLGSQVGGKRVGIVGLGKIGMEVAKRLEAFGCKILYHSRSKKPSVSYPFYSSIVELAASSDVLVVCCALTEESHHIIDRKVMLALGKDGVIVNIGRGALIDEKELVQCLVEKEIGGAGLDVFENEPHVPKELISLDNVVLSPHAASMTLESFNHTMEIAAGNLEAFFSNKPLLTPLLDD</sequence>
<evidence type="ECO:0000313" key="9">
    <source>
        <dbReference type="Proteomes" id="UP000634136"/>
    </source>
</evidence>
<dbReference type="InterPro" id="IPR006139">
    <property type="entry name" value="D-isomer_2_OHA_DH_cat_dom"/>
</dbReference>
<evidence type="ECO:0000259" key="6">
    <source>
        <dbReference type="Pfam" id="PF00389"/>
    </source>
</evidence>
<evidence type="ECO:0000259" key="7">
    <source>
        <dbReference type="Pfam" id="PF02826"/>
    </source>
</evidence>
<dbReference type="GO" id="GO:0005829">
    <property type="term" value="C:cytosol"/>
    <property type="evidence" value="ECO:0007669"/>
    <property type="project" value="TreeGrafter"/>
</dbReference>
<dbReference type="GO" id="GO:0030267">
    <property type="term" value="F:glyoxylate reductase (NADPH) activity"/>
    <property type="evidence" value="ECO:0007669"/>
    <property type="project" value="UniProtKB-EC"/>
</dbReference>
<comment type="similarity">
    <text evidence="5">Belongs to the D-isomer specific 2-hydroxyacid dehydrogenase family.</text>
</comment>
<dbReference type="PANTHER" id="PTHR10996">
    <property type="entry name" value="2-HYDROXYACID DEHYDROGENASE-RELATED"/>
    <property type="match status" value="1"/>
</dbReference>
<dbReference type="FunFam" id="3.40.50.720:FF:000213">
    <property type="entry name" value="Putative 2-hydroxyacid dehydrogenase"/>
    <property type="match status" value="1"/>
</dbReference>
<dbReference type="AlphaFoldDB" id="A0A834TPX9"/>
<keyword evidence="8" id="KW-0670">Pyruvate</keyword>
<dbReference type="OrthoDB" id="298012at2759"/>
<evidence type="ECO:0000313" key="8">
    <source>
        <dbReference type="EMBL" id="KAF7825975.1"/>
    </source>
</evidence>
<evidence type="ECO:0000256" key="5">
    <source>
        <dbReference type="RuleBase" id="RU003719"/>
    </source>
</evidence>
<dbReference type="InterPro" id="IPR036291">
    <property type="entry name" value="NAD(P)-bd_dom_sf"/>
</dbReference>
<evidence type="ECO:0000256" key="1">
    <source>
        <dbReference type="ARBA" id="ARBA00022857"/>
    </source>
</evidence>
<accession>A0A834TPX9</accession>
<name>A0A834TPX9_9FABA</name>
<dbReference type="Proteomes" id="UP000634136">
    <property type="component" value="Unassembled WGS sequence"/>
</dbReference>
<evidence type="ECO:0000256" key="2">
    <source>
        <dbReference type="ARBA" id="ARBA00023002"/>
    </source>
</evidence>
<dbReference type="GO" id="GO:0051287">
    <property type="term" value="F:NAD binding"/>
    <property type="evidence" value="ECO:0007669"/>
    <property type="project" value="InterPro"/>
</dbReference>
<reference evidence="8" key="1">
    <citation type="submission" date="2020-09" db="EMBL/GenBank/DDBJ databases">
        <title>Genome-Enabled Discovery of Anthraquinone Biosynthesis in Senna tora.</title>
        <authorList>
            <person name="Kang S.-H."/>
            <person name="Pandey R.P."/>
            <person name="Lee C.-M."/>
            <person name="Sim J.-S."/>
            <person name="Jeong J.-T."/>
            <person name="Choi B.-S."/>
            <person name="Jung M."/>
            <person name="Ginzburg D."/>
            <person name="Zhao K."/>
            <person name="Won S.Y."/>
            <person name="Oh T.-J."/>
            <person name="Yu Y."/>
            <person name="Kim N.-H."/>
            <person name="Lee O.R."/>
            <person name="Lee T.-H."/>
            <person name="Bashyal P."/>
            <person name="Kim T.-S."/>
            <person name="Lee W.-H."/>
            <person name="Kawkins C."/>
            <person name="Kim C.-K."/>
            <person name="Kim J.S."/>
            <person name="Ahn B.O."/>
            <person name="Rhee S.Y."/>
            <person name="Sohng J.K."/>
        </authorList>
    </citation>
    <scope>NUCLEOTIDE SEQUENCE</scope>
    <source>
        <tissue evidence="8">Leaf</tissue>
    </source>
</reference>
<dbReference type="EC" id="1.1.1.79" evidence="4"/>
<keyword evidence="1" id="KW-0521">NADP</keyword>
<dbReference type="InterPro" id="IPR029752">
    <property type="entry name" value="D-isomer_DH_CS1"/>
</dbReference>
<gene>
    <name evidence="8" type="ORF">G2W53_017139</name>
</gene>
<dbReference type="CDD" id="cd12156">
    <property type="entry name" value="HPPR"/>
    <property type="match status" value="1"/>
</dbReference>
<dbReference type="PANTHER" id="PTHR10996:SF179">
    <property type="entry name" value="D-ISOMER SPECIFIC 2-HYDROXYACID DEHYDROGENASE FAMILY PROTEIN-RELATED"/>
    <property type="match status" value="1"/>
</dbReference>
<dbReference type="InterPro" id="IPR006140">
    <property type="entry name" value="D-isomer_DH_NAD-bd"/>
</dbReference>
<dbReference type="Gene3D" id="3.40.50.720">
    <property type="entry name" value="NAD(P)-binding Rossmann-like Domain"/>
    <property type="match status" value="2"/>
</dbReference>
<proteinExistence type="inferred from homology"/>
<comment type="caution">
    <text evidence="8">The sequence shown here is derived from an EMBL/GenBank/DDBJ whole genome shotgun (WGS) entry which is preliminary data.</text>
</comment>
<feature type="domain" description="D-isomer specific 2-hydroxyacid dehydrogenase catalytic" evidence="6">
    <location>
        <begin position="54"/>
        <end position="319"/>
    </location>
</feature>
<keyword evidence="2 5" id="KW-0560">Oxidoreductase</keyword>
<dbReference type="Pfam" id="PF02826">
    <property type="entry name" value="2-Hacid_dh_C"/>
    <property type="match status" value="1"/>
</dbReference>
<dbReference type="EMBL" id="JAAIUW010000006">
    <property type="protein sequence ID" value="KAF7825975.1"/>
    <property type="molecule type" value="Genomic_DNA"/>
</dbReference>